<sequence length="519" mass="52945">MLKYIAIITLLFSTLGCGENTKKFAKVDQPTNNPDPNNTNNPDPNSPQGTNNIDLENCGNGVLDPGELCDPLVEGDGACPFECEATQDECGTVELVGNPDLCNATCVFVPAACGDGDGCCPLGCDSSNDAECTNTCGNDIVEGNEVCDGDCPTECESPDSCSVGTVNGSAATCTAECSFTQITSCQNNDGCCPAGCTAQTDNDCSCNPTATCQGLGAECGSIFNGCENISCGQCGVGETCEQNECVQNTPPPTNVGNACTSNANCGAGLACIPQTDGVVGGYCTKGCVSNSDCGSGSHCGFYDDEGNGLCLKSCGTNSDCGRSSYECFDADLSGPNECWQVGSGSGSVGAACQTVASCAGGQDAICLSESQGFYQGYCATYCNSDADCDSTSHCSDFGLCLRDTCNRATGYERFDADGDGVLECFASATGSAGIGQACDGDWDCAGGQWGRCLSDDDGFPGGYCTLACGFDQGTCPSGATCWEANTDTSICVDQCDDFTCRSGYSCFDPDGNAGNICWL</sequence>
<proteinExistence type="predicted"/>
<accession>A0A5B8XS59</accession>
<dbReference type="EMBL" id="CP042467">
    <property type="protein sequence ID" value="QED26873.1"/>
    <property type="molecule type" value="Genomic_DNA"/>
</dbReference>
<dbReference type="KEGG" id="bbae:FRD01_06380"/>
<keyword evidence="3" id="KW-1185">Reference proteome</keyword>
<gene>
    <name evidence="2" type="ORF">FRD01_06380</name>
</gene>
<dbReference type="Proteomes" id="UP000321595">
    <property type="component" value="Chromosome"/>
</dbReference>
<reference evidence="2 3" key="1">
    <citation type="submission" date="2019-08" db="EMBL/GenBank/DDBJ databases">
        <authorList>
            <person name="Liang Q."/>
        </authorList>
    </citation>
    <scope>NUCLEOTIDE SEQUENCE [LARGE SCALE GENOMIC DNA]</scope>
    <source>
        <strain evidence="2 3">V1718</strain>
    </source>
</reference>
<name>A0A5B8XS59_9DELT</name>
<dbReference type="RefSeq" id="WP_146958558.1">
    <property type="nucleotide sequence ID" value="NZ_CP042467.1"/>
</dbReference>
<dbReference type="OrthoDB" id="5513188at2"/>
<evidence type="ECO:0000256" key="1">
    <source>
        <dbReference type="SAM" id="MobiDB-lite"/>
    </source>
</evidence>
<protein>
    <submittedName>
        <fullName evidence="2">Uncharacterized protein</fullName>
    </submittedName>
</protein>
<dbReference type="PROSITE" id="PS51257">
    <property type="entry name" value="PROKAR_LIPOPROTEIN"/>
    <property type="match status" value="1"/>
</dbReference>
<evidence type="ECO:0000313" key="3">
    <source>
        <dbReference type="Proteomes" id="UP000321595"/>
    </source>
</evidence>
<evidence type="ECO:0000313" key="2">
    <source>
        <dbReference type="EMBL" id="QED26873.1"/>
    </source>
</evidence>
<feature type="region of interest" description="Disordered" evidence="1">
    <location>
        <begin position="25"/>
        <end position="51"/>
    </location>
</feature>
<feature type="compositionally biased region" description="Low complexity" evidence="1">
    <location>
        <begin position="30"/>
        <end position="43"/>
    </location>
</feature>
<dbReference type="AlphaFoldDB" id="A0A5B8XS59"/>
<organism evidence="2 3">
    <name type="scientific">Microvenator marinus</name>
    <dbReference type="NCBI Taxonomy" id="2600177"/>
    <lineage>
        <taxon>Bacteria</taxon>
        <taxon>Deltaproteobacteria</taxon>
        <taxon>Bradymonadales</taxon>
        <taxon>Microvenatoraceae</taxon>
        <taxon>Microvenator</taxon>
    </lineage>
</organism>